<keyword evidence="1" id="KW-0812">Transmembrane</keyword>
<evidence type="ECO:0000313" key="3">
    <source>
        <dbReference type="Proteomes" id="UP000092125"/>
    </source>
</evidence>
<protein>
    <recommendedName>
        <fullName evidence="4">Uroporphyrin-III methyltransferase</fullName>
    </recommendedName>
</protein>
<dbReference type="PANTHER" id="PTHR38043">
    <property type="entry name" value="PROTEIN HEMX"/>
    <property type="match status" value="1"/>
</dbReference>
<accession>A0AAP7GSL1</accession>
<evidence type="ECO:0000313" key="2">
    <source>
        <dbReference type="EMBL" id="OBU61560.1"/>
    </source>
</evidence>
<reference evidence="2 3" key="1">
    <citation type="submission" date="2016-05" db="EMBL/GenBank/DDBJ databases">
        <title>Draft Genome Sequences of Stenotrophomonas maltophilia Strains Sm32COP, Sm41DVV, Sm46PAILV, SmF3, SmF22, SmSOFb1 and SmCVFa1, Isolated from Different Manures, in France.</title>
        <authorList>
            <person name="Nazaret S."/>
            <person name="Bodilis J."/>
        </authorList>
    </citation>
    <scope>NUCLEOTIDE SEQUENCE [LARGE SCALE GENOMIC DNA]</scope>
    <source>
        <strain evidence="2 3">Sm41DVV</strain>
    </source>
</reference>
<evidence type="ECO:0008006" key="4">
    <source>
        <dbReference type="Google" id="ProtNLM"/>
    </source>
</evidence>
<dbReference type="Pfam" id="PF04375">
    <property type="entry name" value="HemX"/>
    <property type="match status" value="1"/>
</dbReference>
<evidence type="ECO:0000256" key="1">
    <source>
        <dbReference type="SAM" id="Phobius"/>
    </source>
</evidence>
<dbReference type="AlphaFoldDB" id="A0AAP7GSL1"/>
<dbReference type="PANTHER" id="PTHR38043:SF1">
    <property type="entry name" value="PROTEIN HEMX"/>
    <property type="match status" value="1"/>
</dbReference>
<comment type="caution">
    <text evidence="2">The sequence shown here is derived from an EMBL/GenBank/DDBJ whole genome shotgun (WGS) entry which is preliminary data.</text>
</comment>
<dbReference type="InterPro" id="IPR007470">
    <property type="entry name" value="HemX"/>
</dbReference>
<sequence>MNDTAPVSPPRRSLRWLLPLAVVAVLGAGGYAGWRFWQQQQHEQEAQSRTMAVQLQGLEATLDALRRDQRATSQRLQDAAATNRVLRDEMLGLSQRSALLEENLAKLADSANQGRQAVQRDEAELLLTQAAQRLNYADDVEGARRLYAQAATALAALPDSEGLNLRQALVQERDALDALGAGPRVQALQRLDALAGALQGLPTQVASTPAGDQTRAWWQAALAPFVDISPSRQNGPLTAAERRNADDALQLELTLARAAIERGDRAGRDAALSRVEQWAQRRWPDSPALRAQRAELQALRELPLQTSNTVLGSTLQQLRTQTDRRLPE</sequence>
<feature type="transmembrane region" description="Helical" evidence="1">
    <location>
        <begin position="16"/>
        <end position="34"/>
    </location>
</feature>
<gene>
    <name evidence="2" type="ORF">A9K56_09675</name>
</gene>
<dbReference type="Proteomes" id="UP000092125">
    <property type="component" value="Unassembled WGS sequence"/>
</dbReference>
<name>A0AAP7GSL1_STEMA</name>
<dbReference type="RefSeq" id="WP_065182067.1">
    <property type="nucleotide sequence ID" value="NZ_LXXY01000035.1"/>
</dbReference>
<proteinExistence type="predicted"/>
<organism evidence="2 3">
    <name type="scientific">Stenotrophomonas maltophilia</name>
    <name type="common">Pseudomonas maltophilia</name>
    <name type="synonym">Xanthomonas maltophilia</name>
    <dbReference type="NCBI Taxonomy" id="40324"/>
    <lineage>
        <taxon>Bacteria</taxon>
        <taxon>Pseudomonadati</taxon>
        <taxon>Pseudomonadota</taxon>
        <taxon>Gammaproteobacteria</taxon>
        <taxon>Lysobacterales</taxon>
        <taxon>Lysobacteraceae</taxon>
        <taxon>Stenotrophomonas</taxon>
        <taxon>Stenotrophomonas maltophilia group</taxon>
    </lineage>
</organism>
<keyword evidence="1" id="KW-0472">Membrane</keyword>
<dbReference type="EMBL" id="LYVI01000005">
    <property type="protein sequence ID" value="OBU61560.1"/>
    <property type="molecule type" value="Genomic_DNA"/>
</dbReference>
<keyword evidence="1" id="KW-1133">Transmembrane helix</keyword>